<proteinExistence type="predicted"/>
<accession>A0A3N0YHG6</accession>
<dbReference type="Proteomes" id="UP000281406">
    <property type="component" value="Unassembled WGS sequence"/>
</dbReference>
<evidence type="ECO:0000313" key="2">
    <source>
        <dbReference type="EMBL" id="ROL45603.1"/>
    </source>
</evidence>
<feature type="region of interest" description="Disordered" evidence="1">
    <location>
        <begin position="9"/>
        <end position="31"/>
    </location>
</feature>
<dbReference type="AlphaFoldDB" id="A0A3N0YHG6"/>
<gene>
    <name evidence="2" type="ORF">DPX16_17719</name>
</gene>
<evidence type="ECO:0000313" key="3">
    <source>
        <dbReference type="Proteomes" id="UP000281406"/>
    </source>
</evidence>
<organism evidence="2 3">
    <name type="scientific">Anabarilius grahami</name>
    <name type="common">Kanglang fish</name>
    <name type="synonym">Barilius grahami</name>
    <dbReference type="NCBI Taxonomy" id="495550"/>
    <lineage>
        <taxon>Eukaryota</taxon>
        <taxon>Metazoa</taxon>
        <taxon>Chordata</taxon>
        <taxon>Craniata</taxon>
        <taxon>Vertebrata</taxon>
        <taxon>Euteleostomi</taxon>
        <taxon>Actinopterygii</taxon>
        <taxon>Neopterygii</taxon>
        <taxon>Teleostei</taxon>
        <taxon>Ostariophysi</taxon>
        <taxon>Cypriniformes</taxon>
        <taxon>Xenocyprididae</taxon>
        <taxon>Xenocypridinae</taxon>
        <taxon>Xenocypridinae incertae sedis</taxon>
        <taxon>Anabarilius</taxon>
    </lineage>
</organism>
<reference evidence="2 3" key="1">
    <citation type="submission" date="2018-10" db="EMBL/GenBank/DDBJ databases">
        <title>Genome assembly for a Yunnan-Guizhou Plateau 3E fish, Anabarilius grahami (Regan), and its evolutionary and genetic applications.</title>
        <authorList>
            <person name="Jiang W."/>
        </authorList>
    </citation>
    <scope>NUCLEOTIDE SEQUENCE [LARGE SCALE GENOMIC DNA]</scope>
    <source>
        <strain evidence="2">AG-KIZ</strain>
        <tissue evidence="2">Muscle</tissue>
    </source>
</reference>
<dbReference type="EMBL" id="RJVU01042551">
    <property type="protein sequence ID" value="ROL45603.1"/>
    <property type="molecule type" value="Genomic_DNA"/>
</dbReference>
<feature type="compositionally biased region" description="Basic and acidic residues" evidence="1">
    <location>
        <begin position="11"/>
        <end position="25"/>
    </location>
</feature>
<evidence type="ECO:0000256" key="1">
    <source>
        <dbReference type="SAM" id="MobiDB-lite"/>
    </source>
</evidence>
<keyword evidence="3" id="KW-1185">Reference proteome</keyword>
<protein>
    <submittedName>
        <fullName evidence="2">Uncharacterized protein</fullName>
    </submittedName>
</protein>
<comment type="caution">
    <text evidence="2">The sequence shown here is derived from an EMBL/GenBank/DDBJ whole genome shotgun (WGS) entry which is preliminary data.</text>
</comment>
<sequence>MRLSLFFRAGGGEKRRPSQDTHKIEGNSWKKRTREQRNWNRRIVLREGERERESEGGLRARLHSLCHPLLKEPDLLRLGFITQLRRHFTVCDSKILLYDMMKVLTDRALRRSFTARDESNCAVAFLACIFTMRTCEKKKPPPSWTLRALAVQNSSLFLHAKHEDKQNIPVLMIIVCCFTMAKIWLANMSISLDESMNHRSNETLTVPSICQWKRAIKTHFMWTNGMAGFRL</sequence>
<name>A0A3N0YHG6_ANAGA</name>